<gene>
    <name evidence="1" type="ORF">LXM24_23395</name>
</gene>
<reference evidence="1" key="1">
    <citation type="submission" date="2021-12" db="EMBL/GenBank/DDBJ databases">
        <title>Novel species in genus Dyadobacter.</title>
        <authorList>
            <person name="Ma C."/>
        </authorList>
    </citation>
    <scope>NUCLEOTIDE SEQUENCE</scope>
    <source>
        <strain evidence="1">CY399</strain>
    </source>
</reference>
<evidence type="ECO:0000313" key="2">
    <source>
        <dbReference type="Proteomes" id="UP001139700"/>
    </source>
</evidence>
<dbReference type="AlphaFoldDB" id="A0A9X1TC00"/>
<keyword evidence="2" id="KW-1185">Reference proteome</keyword>
<proteinExistence type="predicted"/>
<dbReference type="Proteomes" id="UP001139700">
    <property type="component" value="Unassembled WGS sequence"/>
</dbReference>
<dbReference type="EMBL" id="JAJTTA010000005">
    <property type="protein sequence ID" value="MCF0043068.1"/>
    <property type="molecule type" value="Genomic_DNA"/>
</dbReference>
<organism evidence="1 2">
    <name type="scientific">Dyadobacter fanqingshengii</name>
    <dbReference type="NCBI Taxonomy" id="2906443"/>
    <lineage>
        <taxon>Bacteria</taxon>
        <taxon>Pseudomonadati</taxon>
        <taxon>Bacteroidota</taxon>
        <taxon>Cytophagia</taxon>
        <taxon>Cytophagales</taxon>
        <taxon>Spirosomataceae</taxon>
        <taxon>Dyadobacter</taxon>
    </lineage>
</organism>
<sequence length="184" mass="21203">MRRILSILLLGLLLYNMVGYSIVYLSEETHTISERGKDLIHQSENSQNIVIKVPVAVPYQTNWDAPEQVEGQILHEGRYYQMKSRQLINDTLYVQCEFDQGARERFSDLATKINDQVTGNAPNPQKDQHSNILKNFVKEYMSQDRKHVFYLLEWAPAQEVAVSSAHFTLSERHFTIPSPPPDLA</sequence>
<comment type="caution">
    <text evidence="1">The sequence shown here is derived from an EMBL/GenBank/DDBJ whole genome shotgun (WGS) entry which is preliminary data.</text>
</comment>
<accession>A0A9X1TC00</accession>
<name>A0A9X1TC00_9BACT</name>
<evidence type="ECO:0000313" key="1">
    <source>
        <dbReference type="EMBL" id="MCF0043068.1"/>
    </source>
</evidence>
<protein>
    <submittedName>
        <fullName evidence="1">Uncharacterized protein</fullName>
    </submittedName>
</protein>
<dbReference type="RefSeq" id="WP_234615904.1">
    <property type="nucleotide sequence ID" value="NZ_CP098806.1"/>
</dbReference>